<feature type="domain" description="SpaA-like prealbumin fold" evidence="2">
    <location>
        <begin position="560"/>
        <end position="675"/>
    </location>
</feature>
<comment type="caution">
    <text evidence="3">The sequence shown here is derived from an EMBL/GenBank/DDBJ whole genome shotgun (WGS) entry which is preliminary data.</text>
</comment>
<name>A0ABU8CZN0_9GAMM</name>
<organism evidence="3 4">
    <name type="scientific">Lysobacter firmicutimachus</name>
    <dbReference type="NCBI Taxonomy" id="1792846"/>
    <lineage>
        <taxon>Bacteria</taxon>
        <taxon>Pseudomonadati</taxon>
        <taxon>Pseudomonadota</taxon>
        <taxon>Gammaproteobacteria</taxon>
        <taxon>Lysobacterales</taxon>
        <taxon>Lysobacteraceae</taxon>
        <taxon>Lysobacter</taxon>
    </lineage>
</organism>
<protein>
    <recommendedName>
        <fullName evidence="5">DUF11 domain-containing protein</fullName>
    </recommendedName>
</protein>
<dbReference type="Pfam" id="PF24514">
    <property type="entry name" value="SpaA_4"/>
    <property type="match status" value="2"/>
</dbReference>
<feature type="domain" description="SpaA-like prealbumin fold" evidence="2">
    <location>
        <begin position="679"/>
        <end position="781"/>
    </location>
</feature>
<evidence type="ECO:0000259" key="1">
    <source>
        <dbReference type="Pfam" id="PF01345"/>
    </source>
</evidence>
<dbReference type="EMBL" id="JBANDL010000002">
    <property type="protein sequence ID" value="MEI2454231.1"/>
    <property type="molecule type" value="Genomic_DNA"/>
</dbReference>
<keyword evidence="4" id="KW-1185">Reference proteome</keyword>
<proteinExistence type="predicted"/>
<dbReference type="InterPro" id="IPR001434">
    <property type="entry name" value="OmcB-like_DUF11"/>
</dbReference>
<evidence type="ECO:0008006" key="5">
    <source>
        <dbReference type="Google" id="ProtNLM"/>
    </source>
</evidence>
<dbReference type="Pfam" id="PF01345">
    <property type="entry name" value="DUF11"/>
    <property type="match status" value="1"/>
</dbReference>
<accession>A0ABU8CZN0</accession>
<gene>
    <name evidence="3" type="ORF">V2J18_06030</name>
</gene>
<dbReference type="RefSeq" id="WP_336131310.1">
    <property type="nucleotide sequence ID" value="NZ_JBANDL010000002.1"/>
</dbReference>
<evidence type="ECO:0000313" key="4">
    <source>
        <dbReference type="Proteomes" id="UP001387215"/>
    </source>
</evidence>
<reference evidence="3 4" key="1">
    <citation type="submission" date="2024-02" db="EMBL/GenBank/DDBJ databases">
        <title>Lysobacter Genome Sequencing and Mining.</title>
        <authorList>
            <person name="Bierman J."/>
            <person name="Walker M.C."/>
        </authorList>
    </citation>
    <scope>NUCLEOTIDE SEQUENCE [LARGE SCALE GENOMIC DNA]</scope>
    <source>
        <strain evidence="3 4">PB6250</strain>
    </source>
</reference>
<evidence type="ECO:0000259" key="2">
    <source>
        <dbReference type="Pfam" id="PF24514"/>
    </source>
</evidence>
<dbReference type="InterPro" id="IPR055371">
    <property type="entry name" value="SpaA_PFL_dom_4"/>
</dbReference>
<feature type="domain" description="DUF11" evidence="1">
    <location>
        <begin position="804"/>
        <end position="886"/>
    </location>
</feature>
<evidence type="ECO:0000313" key="3">
    <source>
        <dbReference type="EMBL" id="MEI2454231.1"/>
    </source>
</evidence>
<dbReference type="Proteomes" id="UP001387215">
    <property type="component" value="Unassembled WGS sequence"/>
</dbReference>
<sequence length="887" mass="90083">MHTALAGATAARPYRSRSVARHPIGRITILAAALLTMPVAHAQSTWRALVDETFGTGAPNVSTSPTVELNPGTTDYAPNTNTTVYNGTGGVADGQYSVTKNPTYSDDFGFGYSNQWQHGGDHTTGTGYMALFNANPARLGEANGTYYLYSTAVADIPGASYRLNYWAANILRSYAGGGYFDAYIGMTVRDGANGTGILYGSDPNGATALPRASNAGGPAFGITPPPDDSVPAVQNVIPWINRSLQFQLPVNYAGSALYFNFYNSAPAFVTTSGNDLVVDDILIEMATATISGRIYLDNNQNGLYDAGDGLFSATLPYVAAIGNNGKVIDFVQIAADGTYALNLAAWSTADIGQKLVLLNSAPAPGQTINTASWPSGYTVISETPNATYGSTGVQPRDGILNVLRSDDPSGIHPNFNIGLIQYATLRVVKSVPTGQGTAFDFTQSGVPATATGSPNAATATNFQLNPSVASGSSLTATQTYSNIVPAGTIALNELNSADINQYDLVNIVCADAAGAPVGSLFSTNVDNAAPSGSPNGTATVTLVPGADVTCTFNNVRNPRIVIVKNTVGGDGTFNFTQTSSLAGTTINPAGPQVLTTATGSAATNTSVSGLTGADTTTVTITEMPTEGFALTALSCTDLGSVGTQPTIATDPATGVATLSNVGTGDQVQCTYTNTKQGTITIVKDAVPNDAQDFAFTTTGTGLSGFSLDDDADATLSNTRTFTGLAAGSYTVTEVAAAAGSGWNLTGLSCSDPSGGTTTSGATATIGLATGETVTCTYTNTRSLSDLSISKTNTPGSGPNDQAGDTLTRGATTTYTILVTNNGPDAVTGAILTDPPGSRIGLTCTAPPTCSGTACPAGLTLAQLGSGVALGTLANGASVTVTLTCVVN</sequence>